<keyword evidence="1" id="KW-0472">Membrane</keyword>
<organism evidence="3 4">
    <name type="scientific">Bradyrhizobium lablabi</name>
    <dbReference type="NCBI Taxonomy" id="722472"/>
    <lineage>
        <taxon>Bacteria</taxon>
        <taxon>Pseudomonadati</taxon>
        <taxon>Pseudomonadota</taxon>
        <taxon>Alphaproteobacteria</taxon>
        <taxon>Hyphomicrobiales</taxon>
        <taxon>Nitrobacteraceae</taxon>
        <taxon>Bradyrhizobium</taxon>
    </lineage>
</organism>
<feature type="transmembrane region" description="Helical" evidence="1">
    <location>
        <begin position="180"/>
        <end position="198"/>
    </location>
</feature>
<dbReference type="GO" id="GO:0016020">
    <property type="term" value="C:membrane"/>
    <property type="evidence" value="ECO:0007669"/>
    <property type="project" value="TreeGrafter"/>
</dbReference>
<dbReference type="InterPro" id="IPR050879">
    <property type="entry name" value="Acyltransferase_3"/>
</dbReference>
<dbReference type="GO" id="GO:0000271">
    <property type="term" value="P:polysaccharide biosynthetic process"/>
    <property type="evidence" value="ECO:0007669"/>
    <property type="project" value="TreeGrafter"/>
</dbReference>
<evidence type="ECO:0000313" key="4">
    <source>
        <dbReference type="Proteomes" id="UP000051660"/>
    </source>
</evidence>
<protein>
    <recommendedName>
        <fullName evidence="2">Acyltransferase 3 domain-containing protein</fullName>
    </recommendedName>
</protein>
<evidence type="ECO:0000259" key="2">
    <source>
        <dbReference type="Pfam" id="PF01757"/>
    </source>
</evidence>
<feature type="transmembrane region" description="Helical" evidence="1">
    <location>
        <begin position="228"/>
        <end position="247"/>
    </location>
</feature>
<name>A0A0R3MXM0_9BRAD</name>
<feature type="transmembrane region" description="Helical" evidence="1">
    <location>
        <begin position="143"/>
        <end position="174"/>
    </location>
</feature>
<keyword evidence="1" id="KW-0812">Transmembrane</keyword>
<dbReference type="GO" id="GO:0016747">
    <property type="term" value="F:acyltransferase activity, transferring groups other than amino-acyl groups"/>
    <property type="evidence" value="ECO:0007669"/>
    <property type="project" value="InterPro"/>
</dbReference>
<sequence length="353" mass="38962">MQFSTADQQRLPGVQVARAIAALSVAYFHSYIALRALPEAAQIPIPPLKQWGYLGVNLFFAISGYVICLVAAKPSFSTLPFAIKRVFRLYPIYWVAMACIVGLIAIGKYRQEPIGHFLYSMTLLPQQGAPAYDLSWTLEREMVFYATAALVVPIAGIRGLALVMASLATAGWYFKNPWSYHLISTTQADFLAGIVVFLLGTHARFLGAIIPLVSGVALLVFTHASPNVVHIPLSMGIILLGMVHLQLPWDRWPLRWMVAMGDASYSIYLLHYIVFIGSVYLCVAVAPPNWMCEPWRFATLAASAIISILTWRIIERPMIGVGNRLAAVAARWQSASSPMSPREQSAAVRLPNQ</sequence>
<dbReference type="PANTHER" id="PTHR23028:SF53">
    <property type="entry name" value="ACYL_TRANSF_3 DOMAIN-CONTAINING PROTEIN"/>
    <property type="match status" value="1"/>
</dbReference>
<feature type="transmembrane region" description="Helical" evidence="1">
    <location>
        <begin position="205"/>
        <end position="222"/>
    </location>
</feature>
<feature type="transmembrane region" description="Helical" evidence="1">
    <location>
        <begin position="92"/>
        <end position="109"/>
    </location>
</feature>
<dbReference type="Pfam" id="PF01757">
    <property type="entry name" value="Acyl_transf_3"/>
    <property type="match status" value="1"/>
</dbReference>
<reference evidence="3 4" key="1">
    <citation type="submission" date="2014-03" db="EMBL/GenBank/DDBJ databases">
        <title>Bradyrhizobium valentinum sp. nov., isolated from effective nodules of Lupinus mariae-josephae, a lupine endemic of basic-lime soils in Eastern Spain.</title>
        <authorList>
            <person name="Duran D."/>
            <person name="Rey L."/>
            <person name="Navarro A."/>
            <person name="Busquets A."/>
            <person name="Imperial J."/>
            <person name="Ruiz-Argueso T."/>
        </authorList>
    </citation>
    <scope>NUCLEOTIDE SEQUENCE [LARGE SCALE GENOMIC DNA]</scope>
    <source>
        <strain evidence="3 4">CCBAU 23086</strain>
    </source>
</reference>
<feature type="transmembrane region" description="Helical" evidence="1">
    <location>
        <begin position="294"/>
        <end position="314"/>
    </location>
</feature>
<dbReference type="InterPro" id="IPR002656">
    <property type="entry name" value="Acyl_transf_3_dom"/>
</dbReference>
<evidence type="ECO:0000256" key="1">
    <source>
        <dbReference type="SAM" id="Phobius"/>
    </source>
</evidence>
<feature type="transmembrane region" description="Helical" evidence="1">
    <location>
        <begin position="268"/>
        <end position="288"/>
    </location>
</feature>
<dbReference type="AlphaFoldDB" id="A0A0R3MXM0"/>
<feature type="domain" description="Acyltransferase 3" evidence="2">
    <location>
        <begin position="13"/>
        <end position="310"/>
    </location>
</feature>
<feature type="transmembrane region" description="Helical" evidence="1">
    <location>
        <begin position="16"/>
        <end position="34"/>
    </location>
</feature>
<gene>
    <name evidence="3" type="ORF">CQ14_05440</name>
</gene>
<dbReference type="Proteomes" id="UP000051660">
    <property type="component" value="Unassembled WGS sequence"/>
</dbReference>
<dbReference type="PANTHER" id="PTHR23028">
    <property type="entry name" value="ACETYLTRANSFERASE"/>
    <property type="match status" value="1"/>
</dbReference>
<keyword evidence="1" id="KW-1133">Transmembrane helix</keyword>
<proteinExistence type="predicted"/>
<accession>A0A0R3MXM0</accession>
<dbReference type="EMBL" id="LLYB01000060">
    <property type="protein sequence ID" value="KRR24788.1"/>
    <property type="molecule type" value="Genomic_DNA"/>
</dbReference>
<comment type="caution">
    <text evidence="3">The sequence shown here is derived from an EMBL/GenBank/DDBJ whole genome shotgun (WGS) entry which is preliminary data.</text>
</comment>
<feature type="transmembrane region" description="Helical" evidence="1">
    <location>
        <begin position="54"/>
        <end position="72"/>
    </location>
</feature>
<evidence type="ECO:0000313" key="3">
    <source>
        <dbReference type="EMBL" id="KRR24788.1"/>
    </source>
</evidence>